<dbReference type="STRING" id="1618356.UU93_C0027G0013"/>
<evidence type="ECO:0000256" key="4">
    <source>
        <dbReference type="ARBA" id="ARBA00022676"/>
    </source>
</evidence>
<comment type="subcellular location">
    <subcellularLocation>
        <location evidence="10">Cell membrane</location>
    </subcellularLocation>
    <subcellularLocation>
        <location evidence="1">Endomembrane system</location>
        <topology evidence="1">Multi-pass membrane protein</topology>
    </subcellularLocation>
</comment>
<accession>A0A0G0Y2N7</accession>
<keyword evidence="5 10" id="KW-0808">Transferase</keyword>
<dbReference type="EMBL" id="LCCN01000027">
    <property type="protein sequence ID" value="KKS30922.1"/>
    <property type="molecule type" value="Genomic_DNA"/>
</dbReference>
<evidence type="ECO:0000256" key="1">
    <source>
        <dbReference type="ARBA" id="ARBA00004127"/>
    </source>
</evidence>
<evidence type="ECO:0000256" key="6">
    <source>
        <dbReference type="ARBA" id="ARBA00022692"/>
    </source>
</evidence>
<feature type="domain" description="Protein O-mannosyl-transferase C-terminal four TM" evidence="12">
    <location>
        <begin position="260"/>
        <end position="421"/>
    </location>
</feature>
<dbReference type="AlphaFoldDB" id="A0A0G0Y2N7"/>
<dbReference type="Proteomes" id="UP000034160">
    <property type="component" value="Unassembled WGS sequence"/>
</dbReference>
<proteinExistence type="inferred from homology"/>
<dbReference type="InterPro" id="IPR032421">
    <property type="entry name" value="PMT_4TMC"/>
</dbReference>
<evidence type="ECO:0000256" key="5">
    <source>
        <dbReference type="ARBA" id="ARBA00022679"/>
    </source>
</evidence>
<keyword evidence="10" id="KW-1003">Cell membrane</keyword>
<feature type="transmembrane region" description="Helical" evidence="10">
    <location>
        <begin position="396"/>
        <end position="414"/>
    </location>
</feature>
<name>A0A0G0Y2N7_9BACT</name>
<comment type="pathway">
    <text evidence="2 10">Protein modification; protein glycosylation.</text>
</comment>
<feature type="transmembrane region" description="Helical" evidence="10">
    <location>
        <begin position="365"/>
        <end position="384"/>
    </location>
</feature>
<evidence type="ECO:0000259" key="11">
    <source>
        <dbReference type="Pfam" id="PF02366"/>
    </source>
</evidence>
<keyword evidence="7 10" id="KW-1133">Transmembrane helix</keyword>
<keyword evidence="8 10" id="KW-0472">Membrane</keyword>
<evidence type="ECO:0000256" key="8">
    <source>
        <dbReference type="ARBA" id="ARBA00023136"/>
    </source>
</evidence>
<comment type="function">
    <text evidence="10">Protein O-mannosyltransferase that catalyzes the transfer of a single mannose residue from a polyprenol phospho-mannosyl lipidic donor to the hydroxyl group of selected serine and threonine residues in acceptor proteins.</text>
</comment>
<dbReference type="PANTHER" id="PTHR10050">
    <property type="entry name" value="DOLICHYL-PHOSPHATE-MANNOSE--PROTEIN MANNOSYLTRANSFERASE"/>
    <property type="match status" value="1"/>
</dbReference>
<evidence type="ECO:0000256" key="10">
    <source>
        <dbReference type="RuleBase" id="RU367007"/>
    </source>
</evidence>
<keyword evidence="6 10" id="KW-0812">Transmembrane</keyword>
<organism evidence="13 14">
    <name type="scientific">Candidatus Amesbacteria bacterium GW2011_GWA2_42_12</name>
    <dbReference type="NCBI Taxonomy" id="1618356"/>
    <lineage>
        <taxon>Bacteria</taxon>
        <taxon>Candidatus Amesiibacteriota</taxon>
    </lineage>
</organism>
<reference evidence="13 14" key="1">
    <citation type="journal article" date="2015" name="Nature">
        <title>rRNA introns, odd ribosomes, and small enigmatic genomes across a large radiation of phyla.</title>
        <authorList>
            <person name="Brown C.T."/>
            <person name="Hug L.A."/>
            <person name="Thomas B.C."/>
            <person name="Sharon I."/>
            <person name="Castelle C.J."/>
            <person name="Singh A."/>
            <person name="Wilkins M.J."/>
            <person name="Williams K.H."/>
            <person name="Banfield J.F."/>
        </authorList>
    </citation>
    <scope>NUCLEOTIDE SEQUENCE [LARGE SCALE GENOMIC DNA]</scope>
</reference>
<evidence type="ECO:0000313" key="14">
    <source>
        <dbReference type="Proteomes" id="UP000034160"/>
    </source>
</evidence>
<feature type="transmembrane region" description="Helical" evidence="10">
    <location>
        <begin position="343"/>
        <end position="359"/>
    </location>
</feature>
<evidence type="ECO:0000256" key="2">
    <source>
        <dbReference type="ARBA" id="ARBA00004922"/>
    </source>
</evidence>
<evidence type="ECO:0000256" key="9">
    <source>
        <dbReference type="ARBA" id="ARBA00093617"/>
    </source>
</evidence>
<dbReference type="UniPathway" id="UPA00378"/>
<comment type="similarity">
    <text evidence="3 10">Belongs to the glycosyltransferase 39 family.</text>
</comment>
<evidence type="ECO:0000259" key="12">
    <source>
        <dbReference type="Pfam" id="PF16192"/>
    </source>
</evidence>
<dbReference type="GO" id="GO:0005886">
    <property type="term" value="C:plasma membrane"/>
    <property type="evidence" value="ECO:0007669"/>
    <property type="project" value="UniProtKB-SubCell"/>
</dbReference>
<evidence type="ECO:0000256" key="7">
    <source>
        <dbReference type="ARBA" id="ARBA00022989"/>
    </source>
</evidence>
<dbReference type="EC" id="2.4.1.-" evidence="10"/>
<evidence type="ECO:0000313" key="13">
    <source>
        <dbReference type="EMBL" id="KKS30922.1"/>
    </source>
</evidence>
<feature type="transmembrane region" description="Helical" evidence="10">
    <location>
        <begin position="102"/>
        <end position="123"/>
    </location>
</feature>
<evidence type="ECO:0000256" key="3">
    <source>
        <dbReference type="ARBA" id="ARBA00007222"/>
    </source>
</evidence>
<gene>
    <name evidence="13" type="ORF">UU93_C0027G0013</name>
</gene>
<dbReference type="InterPro" id="IPR003342">
    <property type="entry name" value="ArnT-like_N"/>
</dbReference>
<dbReference type="Pfam" id="PF16192">
    <property type="entry name" value="PMT_4TMC"/>
    <property type="match status" value="1"/>
</dbReference>
<dbReference type="InterPro" id="IPR027005">
    <property type="entry name" value="PMT-like"/>
</dbReference>
<feature type="transmembrane region" description="Helical" evidence="10">
    <location>
        <begin position="132"/>
        <end position="151"/>
    </location>
</feature>
<comment type="caution">
    <text evidence="13">The sequence shown here is derived from an EMBL/GenBank/DDBJ whole genome shotgun (WGS) entry which is preliminary data.</text>
</comment>
<dbReference type="Pfam" id="PF02366">
    <property type="entry name" value="PMT"/>
    <property type="match status" value="1"/>
</dbReference>
<feature type="transmembrane region" description="Helical" evidence="10">
    <location>
        <begin position="21"/>
        <end position="38"/>
    </location>
</feature>
<protein>
    <recommendedName>
        <fullName evidence="9 10">Polyprenol-phosphate-mannose--protein mannosyltransferase</fullName>
        <ecNumber evidence="10">2.4.1.-</ecNumber>
    </recommendedName>
</protein>
<feature type="transmembrane region" description="Helical" evidence="10">
    <location>
        <begin position="230"/>
        <end position="248"/>
    </location>
</feature>
<keyword evidence="4 10" id="KW-0328">Glycosyltransferase</keyword>
<sequence length="437" mass="50527">MSVLISISTRKVVAKMSSIKYLLIILAVAFAVRIYRISEPPKYYFDEVYHAVTAKLYARNDPSGYEWWHPAPEPDTAIEWLHPPIAKLTQAVGIKIFGENALGWRSSSVLFSLGVIAATYYLALQLFKVKRVAIFSALLVSIDGLLLVQARLAMNDIHVVFFILLSLIAYAKCREEKKGSQQKKLLLLSGFLAGLAASTKWSGVFVIGIYALDQVLLAIKTWKLPSVFDLFKFFIAWIFVPIVVYMLSFAQFWIQGHTVAQFVELHKQIWYYQTHLTATHPFQSTPLQWVFDVRPVWLYVDYSHQGMIGNIYNMGNPVIFYGGLLALLWLFAKCIHKYRWETWFLFMSYLSVWVLWLFSPRIMFFYHYAPAVPFLCIGLAVILHEWMKSKKKAIRFWSYSVLGLAIVWFVVFYPDLTGIPVPIKFAEKVYFAIPSWR</sequence>
<feature type="domain" description="ArnT-like N-terminal" evidence="11">
    <location>
        <begin position="24"/>
        <end position="250"/>
    </location>
</feature>
<feature type="transmembrane region" description="Helical" evidence="10">
    <location>
        <begin position="311"/>
        <end position="331"/>
    </location>
</feature>
<dbReference type="GO" id="GO:0012505">
    <property type="term" value="C:endomembrane system"/>
    <property type="evidence" value="ECO:0007669"/>
    <property type="project" value="UniProtKB-SubCell"/>
</dbReference>
<feature type="transmembrane region" description="Helical" evidence="10">
    <location>
        <begin position="185"/>
        <end position="210"/>
    </location>
</feature>
<dbReference type="GO" id="GO:0004169">
    <property type="term" value="F:dolichyl-phosphate-mannose-protein mannosyltransferase activity"/>
    <property type="evidence" value="ECO:0007669"/>
    <property type="project" value="UniProtKB-UniRule"/>
</dbReference>